<name>C6X7Y0_METGS</name>
<dbReference type="RefSeq" id="WP_015830654.1">
    <property type="nucleotide sequence ID" value="NC_012969.1"/>
</dbReference>
<dbReference type="Proteomes" id="UP000002743">
    <property type="component" value="Chromosome"/>
</dbReference>
<evidence type="ECO:0000313" key="1">
    <source>
        <dbReference type="EMBL" id="ACT51307.1"/>
    </source>
</evidence>
<reference evidence="2" key="1">
    <citation type="submission" date="2009-07" db="EMBL/GenBank/DDBJ databases">
        <title>Complete sequence of chromosome of Methylovorus sp. SIP3-4.</title>
        <authorList>
            <person name="Lucas S."/>
            <person name="Copeland A."/>
            <person name="Lapidus A."/>
            <person name="Glavina del Rio T."/>
            <person name="Tice H."/>
            <person name="Bruce D."/>
            <person name="Goodwin L."/>
            <person name="Pitluck S."/>
            <person name="Clum A."/>
            <person name="Larimer F."/>
            <person name="Land M."/>
            <person name="Hauser L."/>
            <person name="Kyrpides N."/>
            <person name="Mikhailova N."/>
            <person name="Kayluzhnaya M."/>
            <person name="Chistoserdova L."/>
        </authorList>
    </citation>
    <scope>NUCLEOTIDE SEQUENCE [LARGE SCALE GENOMIC DNA]</scope>
    <source>
        <strain evidence="2">SIP3-4</strain>
    </source>
</reference>
<dbReference type="STRING" id="582744.Msip34_2065"/>
<reference evidence="1 2" key="2">
    <citation type="journal article" date="2011" name="J. Bacteriol.">
        <title>Genomes of three methylotrophs from a single niche uncover genetic and metabolic divergence of Methylophilaceae.</title>
        <authorList>
            <person name="Lapidus A."/>
            <person name="Clum A."/>
            <person name="Labutti K."/>
            <person name="Kaluzhnaya M.G."/>
            <person name="Lim S."/>
            <person name="Beck D.A."/>
            <person name="Glavina Del Rio T."/>
            <person name="Nolan M."/>
            <person name="Mavromatis K."/>
            <person name="Huntemann M."/>
            <person name="Lucas S."/>
            <person name="Lidstrom M.E."/>
            <person name="Ivanova N."/>
            <person name="Chistoserdova L."/>
        </authorList>
    </citation>
    <scope>NUCLEOTIDE SEQUENCE [LARGE SCALE GENOMIC DNA]</scope>
    <source>
        <strain evidence="1 2">SIP3-4</strain>
    </source>
</reference>
<dbReference type="AlphaFoldDB" id="C6X7Y0"/>
<gene>
    <name evidence="1" type="ordered locus">Msip34_2065</name>
</gene>
<dbReference type="HOGENOM" id="CLU_2082039_0_0_4"/>
<sequence>MDLTTLLIEWNDSKYLKHFYSSFEEYSEIQLDSKAKEVKPLRGHYDDKGFRVLGREGLMDDSSVEQLKYFGEIHSKLHNNDYDPNVYERIIEMQKQKELATKQAMKTKLEGFQNGTI</sequence>
<proteinExistence type="predicted"/>
<accession>C6X7Y0</accession>
<protein>
    <submittedName>
        <fullName evidence="1">Uncharacterized protein</fullName>
    </submittedName>
</protein>
<organism evidence="1 2">
    <name type="scientific">Methylovorus glucosotrophus (strain SIP3-4)</name>
    <dbReference type="NCBI Taxonomy" id="582744"/>
    <lineage>
        <taxon>Bacteria</taxon>
        <taxon>Pseudomonadati</taxon>
        <taxon>Pseudomonadota</taxon>
        <taxon>Betaproteobacteria</taxon>
        <taxon>Nitrosomonadales</taxon>
        <taxon>Methylophilaceae</taxon>
        <taxon>Methylovorus</taxon>
    </lineage>
</organism>
<evidence type="ECO:0000313" key="2">
    <source>
        <dbReference type="Proteomes" id="UP000002743"/>
    </source>
</evidence>
<keyword evidence="2" id="KW-1185">Reference proteome</keyword>
<dbReference type="EMBL" id="CP001674">
    <property type="protein sequence ID" value="ACT51307.1"/>
    <property type="molecule type" value="Genomic_DNA"/>
</dbReference>
<dbReference type="KEGG" id="mei:Msip34_2065"/>